<name>A0A1A8XUZ3_9RHOO</name>
<feature type="domain" description="Potassium channel" evidence="2">
    <location>
        <begin position="167"/>
        <end position="251"/>
    </location>
</feature>
<organism evidence="3 4">
    <name type="scientific">Candidatus Propionivibrio aalborgensis</name>
    <dbReference type="NCBI Taxonomy" id="1860101"/>
    <lineage>
        <taxon>Bacteria</taxon>
        <taxon>Pseudomonadati</taxon>
        <taxon>Pseudomonadota</taxon>
        <taxon>Betaproteobacteria</taxon>
        <taxon>Rhodocyclales</taxon>
        <taxon>Rhodocyclaceae</taxon>
        <taxon>Propionivibrio</taxon>
    </lineage>
</organism>
<gene>
    <name evidence="3" type="ORF">PROAA_280038</name>
</gene>
<dbReference type="InterPro" id="IPR013099">
    <property type="entry name" value="K_chnl_dom"/>
</dbReference>
<dbReference type="SUPFAM" id="SSF81324">
    <property type="entry name" value="Voltage-gated potassium channels"/>
    <property type="match status" value="1"/>
</dbReference>
<feature type="transmembrane region" description="Helical" evidence="1">
    <location>
        <begin position="79"/>
        <end position="96"/>
    </location>
</feature>
<keyword evidence="4" id="KW-1185">Reference proteome</keyword>
<reference evidence="3 4" key="1">
    <citation type="submission" date="2016-06" db="EMBL/GenBank/DDBJ databases">
        <authorList>
            <person name="Kjaerup R.B."/>
            <person name="Dalgaard T.S."/>
            <person name="Juul-Madsen H.R."/>
        </authorList>
    </citation>
    <scope>NUCLEOTIDE SEQUENCE [LARGE SCALE GENOMIC DNA]</scope>
    <source>
        <strain evidence="3">2</strain>
    </source>
</reference>
<keyword evidence="1" id="KW-0812">Transmembrane</keyword>
<sequence length="259" mass="28362">MGIGTREPRDHQATVRKRRAGYCRSIHGGIRRVTPSIHRTLRRAFSYWFGHRYTILFYSLLFTLLAAPFITLARFHSNLLLGILLSANLATALAGFKSRHISHVLLVFFSVMISIRLAAGSADMQGLTTGATIATVLLGFFAAAEAVRVAMSSKKISKEHLYAALGAYLLFGFVFGVLHFAIAEGWPGAYGVPAGEQFTLHSGVYFSFVTQTTLGYGDIFPIIEIARALSVVQAIIGQLYLAVMVARLVSLYVMNPDDV</sequence>
<evidence type="ECO:0000259" key="2">
    <source>
        <dbReference type="Pfam" id="PF07885"/>
    </source>
</evidence>
<feature type="transmembrane region" description="Helical" evidence="1">
    <location>
        <begin position="53"/>
        <end position="73"/>
    </location>
</feature>
<protein>
    <recommendedName>
        <fullName evidence="2">Potassium channel domain-containing protein</fullName>
    </recommendedName>
</protein>
<dbReference type="EMBL" id="FLQY01000201">
    <property type="protein sequence ID" value="SBT08556.1"/>
    <property type="molecule type" value="Genomic_DNA"/>
</dbReference>
<feature type="transmembrane region" description="Helical" evidence="1">
    <location>
        <begin position="203"/>
        <end position="223"/>
    </location>
</feature>
<feature type="transmembrane region" description="Helical" evidence="1">
    <location>
        <begin position="103"/>
        <end position="119"/>
    </location>
</feature>
<keyword evidence="1" id="KW-1133">Transmembrane helix</keyword>
<keyword evidence="1" id="KW-0472">Membrane</keyword>
<feature type="transmembrane region" description="Helical" evidence="1">
    <location>
        <begin position="235"/>
        <end position="254"/>
    </location>
</feature>
<dbReference type="Proteomes" id="UP000199600">
    <property type="component" value="Unassembled WGS sequence"/>
</dbReference>
<evidence type="ECO:0000256" key="1">
    <source>
        <dbReference type="SAM" id="Phobius"/>
    </source>
</evidence>
<dbReference type="AlphaFoldDB" id="A0A1A8XUZ3"/>
<evidence type="ECO:0000313" key="3">
    <source>
        <dbReference type="EMBL" id="SBT08556.1"/>
    </source>
</evidence>
<feature type="transmembrane region" description="Helical" evidence="1">
    <location>
        <begin position="161"/>
        <end position="183"/>
    </location>
</feature>
<evidence type="ECO:0000313" key="4">
    <source>
        <dbReference type="Proteomes" id="UP000199600"/>
    </source>
</evidence>
<accession>A0A1A8XUZ3</accession>
<dbReference type="Gene3D" id="1.10.287.70">
    <property type="match status" value="1"/>
</dbReference>
<proteinExistence type="predicted"/>
<feature type="transmembrane region" description="Helical" evidence="1">
    <location>
        <begin position="131"/>
        <end position="149"/>
    </location>
</feature>
<dbReference type="Pfam" id="PF07885">
    <property type="entry name" value="Ion_trans_2"/>
    <property type="match status" value="1"/>
</dbReference>